<protein>
    <submittedName>
        <fullName evidence="1">Uncharacterized protein</fullName>
    </submittedName>
</protein>
<dbReference type="RefSeq" id="WP_223966566.1">
    <property type="nucleotide sequence ID" value="NZ_AP024926.1"/>
</dbReference>
<accession>A0AAD1NXV9</accession>
<dbReference type="EMBL" id="AP024926">
    <property type="protein sequence ID" value="BCZ86751.1"/>
    <property type="molecule type" value="Genomic_DNA"/>
</dbReference>
<evidence type="ECO:0000313" key="2">
    <source>
        <dbReference type="Proteomes" id="UP000825379"/>
    </source>
</evidence>
<sequence>MIRNRLPEILRREGITAYRLAKTIAHRAARNTVFRWARGEVPACLDVSALEAILFGLRALTGKPYGVGDLFTYEEGDDA</sequence>
<evidence type="ECO:0000313" key="1">
    <source>
        <dbReference type="EMBL" id="BCZ86751.1"/>
    </source>
</evidence>
<dbReference type="Proteomes" id="UP000825379">
    <property type="component" value="Chromosome"/>
</dbReference>
<reference evidence="1" key="1">
    <citation type="submission" date="2021-07" db="EMBL/GenBank/DDBJ databases">
        <title>Complete genome sequences of four Thermus thermophilus strains isolated from Arima Hot Spring in Japan.</title>
        <authorList>
            <person name="Tomariguchi N."/>
            <person name="Ueno Y."/>
            <person name="Miyazaki K."/>
        </authorList>
    </citation>
    <scope>NUCLEOTIDE SEQUENCE</scope>
    <source>
        <strain evidence="1">AA1-1</strain>
    </source>
</reference>
<name>A0AAD1NXV9_THETH</name>
<proteinExistence type="predicted"/>
<gene>
    <name evidence="1" type="ORF">TthAA11_09330</name>
</gene>
<dbReference type="AlphaFoldDB" id="A0AAD1NXV9"/>
<organism evidence="1 2">
    <name type="scientific">Thermus thermophilus</name>
    <dbReference type="NCBI Taxonomy" id="274"/>
    <lineage>
        <taxon>Bacteria</taxon>
        <taxon>Thermotogati</taxon>
        <taxon>Deinococcota</taxon>
        <taxon>Deinococci</taxon>
        <taxon>Thermales</taxon>
        <taxon>Thermaceae</taxon>
        <taxon>Thermus</taxon>
    </lineage>
</organism>